<dbReference type="SMART" id="SM00175">
    <property type="entry name" value="RAB"/>
    <property type="match status" value="1"/>
</dbReference>
<dbReference type="NCBIfam" id="TIGR00231">
    <property type="entry name" value="small_GTP"/>
    <property type="match status" value="1"/>
</dbReference>
<dbReference type="SMART" id="SM00176">
    <property type="entry name" value="RAN"/>
    <property type="match status" value="1"/>
</dbReference>
<dbReference type="EMBL" id="MN740254">
    <property type="protein sequence ID" value="QHT96129.1"/>
    <property type="molecule type" value="Genomic_DNA"/>
</dbReference>
<protein>
    <submittedName>
        <fullName evidence="3">Uncharacterized protein</fullName>
    </submittedName>
</protein>
<evidence type="ECO:0000256" key="1">
    <source>
        <dbReference type="ARBA" id="ARBA00022741"/>
    </source>
</evidence>
<dbReference type="InterPro" id="IPR005225">
    <property type="entry name" value="Small_GTP-bd"/>
</dbReference>
<dbReference type="InterPro" id="IPR027417">
    <property type="entry name" value="P-loop_NTPase"/>
</dbReference>
<evidence type="ECO:0000313" key="3">
    <source>
        <dbReference type="EMBL" id="QHT96129.1"/>
    </source>
</evidence>
<dbReference type="CDD" id="cd00154">
    <property type="entry name" value="Rab"/>
    <property type="match status" value="1"/>
</dbReference>
<dbReference type="AlphaFoldDB" id="A0A6C0ITS8"/>
<evidence type="ECO:0000256" key="2">
    <source>
        <dbReference type="ARBA" id="ARBA00023134"/>
    </source>
</evidence>
<proteinExistence type="predicted"/>
<dbReference type="SUPFAM" id="SSF52540">
    <property type="entry name" value="P-loop containing nucleoside triphosphate hydrolases"/>
    <property type="match status" value="1"/>
</dbReference>
<name>A0A6C0ITS8_9ZZZZ</name>
<sequence>MNICLLGDCESGKSSFVNRLDNKEYNKPSKTIGVDHVIVYKKDIKMKLWELSGNIKFNEITRHYYDQKDVFLIFFDINNINSFKNIEYWIQQINSKTQSNNNKILLIGNKIDLERRFDIIELNTICNKYLINYVDISIKRNINIDRCFDEIYRLYRKETINNIPNINRSRISSNNQPTHDNYIRLEDTDEHQTNKSFLCWLKSLCCFRKV</sequence>
<accession>A0A6C0ITS8</accession>
<dbReference type="PANTHER" id="PTHR47977">
    <property type="entry name" value="RAS-RELATED PROTEIN RAB"/>
    <property type="match status" value="1"/>
</dbReference>
<dbReference type="PRINTS" id="PR00449">
    <property type="entry name" value="RASTRNSFRMNG"/>
</dbReference>
<keyword evidence="2" id="KW-0342">GTP-binding</keyword>
<keyword evidence="1" id="KW-0547">Nucleotide-binding</keyword>
<dbReference type="InterPro" id="IPR001806">
    <property type="entry name" value="Small_GTPase"/>
</dbReference>
<dbReference type="Pfam" id="PF00071">
    <property type="entry name" value="Ras"/>
    <property type="match status" value="1"/>
</dbReference>
<dbReference type="SMART" id="SM00173">
    <property type="entry name" value="RAS"/>
    <property type="match status" value="1"/>
</dbReference>
<dbReference type="GO" id="GO:0003924">
    <property type="term" value="F:GTPase activity"/>
    <property type="evidence" value="ECO:0007669"/>
    <property type="project" value="InterPro"/>
</dbReference>
<organism evidence="3">
    <name type="scientific">viral metagenome</name>
    <dbReference type="NCBI Taxonomy" id="1070528"/>
    <lineage>
        <taxon>unclassified sequences</taxon>
        <taxon>metagenomes</taxon>
        <taxon>organismal metagenomes</taxon>
    </lineage>
</organism>
<dbReference type="InterPro" id="IPR050227">
    <property type="entry name" value="Rab"/>
</dbReference>
<dbReference type="Gene3D" id="3.40.50.300">
    <property type="entry name" value="P-loop containing nucleotide triphosphate hydrolases"/>
    <property type="match status" value="1"/>
</dbReference>
<dbReference type="PROSITE" id="PS51419">
    <property type="entry name" value="RAB"/>
    <property type="match status" value="1"/>
</dbReference>
<reference evidence="3" key="1">
    <citation type="journal article" date="2020" name="Nature">
        <title>Giant virus diversity and host interactions through global metagenomics.</title>
        <authorList>
            <person name="Schulz F."/>
            <person name="Roux S."/>
            <person name="Paez-Espino D."/>
            <person name="Jungbluth S."/>
            <person name="Walsh D.A."/>
            <person name="Denef V.J."/>
            <person name="McMahon K.D."/>
            <person name="Konstantinidis K.T."/>
            <person name="Eloe-Fadrosh E.A."/>
            <person name="Kyrpides N.C."/>
            <person name="Woyke T."/>
        </authorList>
    </citation>
    <scope>NUCLEOTIDE SEQUENCE</scope>
    <source>
        <strain evidence="3">GVMAG-M-3300024302-11</strain>
    </source>
</reference>
<dbReference type="GO" id="GO:0005525">
    <property type="term" value="F:GTP binding"/>
    <property type="evidence" value="ECO:0007669"/>
    <property type="project" value="UniProtKB-KW"/>
</dbReference>